<dbReference type="InterPro" id="IPR025201">
    <property type="entry name" value="KdpD_TM"/>
</dbReference>
<evidence type="ECO:0000259" key="13">
    <source>
        <dbReference type="Pfam" id="PF13493"/>
    </source>
</evidence>
<evidence type="ECO:0000313" key="15">
    <source>
        <dbReference type="Proteomes" id="UP000298213"/>
    </source>
</evidence>
<evidence type="ECO:0000256" key="12">
    <source>
        <dbReference type="SAM" id="Phobius"/>
    </source>
</evidence>
<dbReference type="InterPro" id="IPR052023">
    <property type="entry name" value="Histidine_kinase_KdpD"/>
</dbReference>
<dbReference type="EMBL" id="SPDV01000029">
    <property type="protein sequence ID" value="TFI57544.1"/>
    <property type="molecule type" value="Genomic_DNA"/>
</dbReference>
<keyword evidence="7" id="KW-0067">ATP-binding</keyword>
<keyword evidence="4 12" id="KW-0812">Transmembrane</keyword>
<keyword evidence="5" id="KW-0547">Nucleotide-binding</keyword>
<evidence type="ECO:0000256" key="1">
    <source>
        <dbReference type="ARBA" id="ARBA00004141"/>
    </source>
</evidence>
<dbReference type="AlphaFoldDB" id="A0A4Y8ZNK4"/>
<dbReference type="GO" id="GO:0005886">
    <property type="term" value="C:plasma membrane"/>
    <property type="evidence" value="ECO:0007669"/>
    <property type="project" value="TreeGrafter"/>
</dbReference>
<keyword evidence="2" id="KW-0597">Phosphoprotein</keyword>
<comment type="caution">
    <text evidence="14">The sequence shown here is derived from an EMBL/GenBank/DDBJ whole genome shotgun (WGS) entry which is preliminary data.</text>
</comment>
<proteinExistence type="predicted"/>
<evidence type="ECO:0000256" key="6">
    <source>
        <dbReference type="ARBA" id="ARBA00022777"/>
    </source>
</evidence>
<evidence type="ECO:0000256" key="11">
    <source>
        <dbReference type="SAM" id="MobiDB-lite"/>
    </source>
</evidence>
<reference evidence="14 15" key="1">
    <citation type="submission" date="2019-03" db="EMBL/GenBank/DDBJ databases">
        <title>Genome sequence of Sphingomonas sp. 17J27-24.</title>
        <authorList>
            <person name="Kim M."/>
            <person name="Maeng S."/>
            <person name="Sathiyaraj S."/>
        </authorList>
    </citation>
    <scope>NUCLEOTIDE SEQUENCE [LARGE SCALE GENOMIC DNA]</scope>
    <source>
        <strain evidence="14 15">17J27-24</strain>
    </source>
</reference>
<keyword evidence="3" id="KW-0808">Transferase</keyword>
<dbReference type="PANTHER" id="PTHR45569">
    <property type="entry name" value="SENSOR PROTEIN KDPD"/>
    <property type="match status" value="1"/>
</dbReference>
<name>A0A4Y8ZNK4_9SPHN</name>
<dbReference type="GO" id="GO:0005524">
    <property type="term" value="F:ATP binding"/>
    <property type="evidence" value="ECO:0007669"/>
    <property type="project" value="UniProtKB-KW"/>
</dbReference>
<dbReference type="Pfam" id="PF13493">
    <property type="entry name" value="DUF4118"/>
    <property type="match status" value="1"/>
</dbReference>
<dbReference type="Gene3D" id="3.30.450.40">
    <property type="match status" value="1"/>
</dbReference>
<dbReference type="Proteomes" id="UP000298213">
    <property type="component" value="Unassembled WGS sequence"/>
</dbReference>
<feature type="region of interest" description="Disordered" evidence="11">
    <location>
        <begin position="1"/>
        <end position="20"/>
    </location>
</feature>
<dbReference type="Gene3D" id="3.40.50.12370">
    <property type="match status" value="1"/>
</dbReference>
<evidence type="ECO:0000256" key="7">
    <source>
        <dbReference type="ARBA" id="ARBA00022840"/>
    </source>
</evidence>
<keyword evidence="6" id="KW-0418">Kinase</keyword>
<evidence type="ECO:0000256" key="9">
    <source>
        <dbReference type="ARBA" id="ARBA00023012"/>
    </source>
</evidence>
<protein>
    <submittedName>
        <fullName evidence="14">DUF4118 domain-containing protein</fullName>
    </submittedName>
</protein>
<keyword evidence="9" id="KW-0902">Two-component regulatory system</keyword>
<dbReference type="OrthoDB" id="7536922at2"/>
<evidence type="ECO:0000256" key="2">
    <source>
        <dbReference type="ARBA" id="ARBA00022553"/>
    </source>
</evidence>
<evidence type="ECO:0000256" key="3">
    <source>
        <dbReference type="ARBA" id="ARBA00022679"/>
    </source>
</evidence>
<dbReference type="Gene3D" id="1.20.120.620">
    <property type="entry name" value="Backbone structure of the membrane domain of e. Coli histidine kinase receptor kdpd"/>
    <property type="match status" value="1"/>
</dbReference>
<keyword evidence="15" id="KW-1185">Reference proteome</keyword>
<evidence type="ECO:0000256" key="4">
    <source>
        <dbReference type="ARBA" id="ARBA00022692"/>
    </source>
</evidence>
<dbReference type="PANTHER" id="PTHR45569:SF1">
    <property type="entry name" value="SENSOR PROTEIN KDPD"/>
    <property type="match status" value="1"/>
</dbReference>
<gene>
    <name evidence="14" type="ORF">E2493_14325</name>
</gene>
<feature type="transmembrane region" description="Helical" evidence="12">
    <location>
        <begin position="208"/>
        <end position="227"/>
    </location>
</feature>
<feature type="transmembrane region" description="Helical" evidence="12">
    <location>
        <begin position="239"/>
        <end position="258"/>
    </location>
</feature>
<dbReference type="InterPro" id="IPR038318">
    <property type="entry name" value="KdpD_sf"/>
</dbReference>
<feature type="transmembrane region" description="Helical" evidence="12">
    <location>
        <begin position="160"/>
        <end position="177"/>
    </location>
</feature>
<keyword evidence="8 12" id="KW-1133">Transmembrane helix</keyword>
<dbReference type="InterPro" id="IPR029016">
    <property type="entry name" value="GAF-like_dom_sf"/>
</dbReference>
<organism evidence="14 15">
    <name type="scientific">Sphingomonas parva</name>
    <dbReference type="NCBI Taxonomy" id="2555898"/>
    <lineage>
        <taxon>Bacteria</taxon>
        <taxon>Pseudomonadati</taxon>
        <taxon>Pseudomonadota</taxon>
        <taxon>Alphaproteobacteria</taxon>
        <taxon>Sphingomonadales</taxon>
        <taxon>Sphingomonadaceae</taxon>
        <taxon>Sphingomonas</taxon>
    </lineage>
</organism>
<feature type="domain" description="Sensor protein KdpD transmembrane" evidence="13">
    <location>
        <begin position="162"/>
        <end position="265"/>
    </location>
</feature>
<dbReference type="GO" id="GO:0000155">
    <property type="term" value="F:phosphorelay sensor kinase activity"/>
    <property type="evidence" value="ECO:0007669"/>
    <property type="project" value="TreeGrafter"/>
</dbReference>
<evidence type="ECO:0000256" key="5">
    <source>
        <dbReference type="ARBA" id="ARBA00022741"/>
    </source>
</evidence>
<accession>A0A4Y8ZNK4</accession>
<evidence type="ECO:0000256" key="10">
    <source>
        <dbReference type="ARBA" id="ARBA00023136"/>
    </source>
</evidence>
<evidence type="ECO:0000313" key="14">
    <source>
        <dbReference type="EMBL" id="TFI57544.1"/>
    </source>
</evidence>
<sequence>MDSYHGLAGPSPSAMAPPTTERPGVVLAVLQGSEAEQVLAEAKRLADGLGQPMTALHVETPEGAPPAKILEVLQASAEMGAETVSIPASSVLDGVVSQAAQASHVVLGSRPRQSRIARPSLTEKLRAALPDKVLVSVAYSKQSEPLTQVHARSAERNAGIVYLIAFAAIAATVSLVLVLRPLIGPQGLALLFLVPTLAVAARWGFRPAMFASVLAAASFNFFILKPAFAFRPGTPQDVLMLGTLVALSAYTSFITGSLRKRAILSDRSAQENAALAALARDLTKAADWDSTAETLCRGTAPLLGLEVAVMREIDGELVMAGASPPDPVFGPVDQAALAWAWSNGEEAGSGTQVLPAANWQFHPLKTSLGRLAVLAVARHDGRNPLVAEKQLLFSTILAQASLAHERLRLEDEMRCSPG</sequence>
<keyword evidence="10 12" id="KW-0472">Membrane</keyword>
<comment type="subcellular location">
    <subcellularLocation>
        <location evidence="1">Membrane</location>
        <topology evidence="1">Multi-pass membrane protein</topology>
    </subcellularLocation>
</comment>
<feature type="transmembrane region" description="Helical" evidence="12">
    <location>
        <begin position="183"/>
        <end position="201"/>
    </location>
</feature>
<evidence type="ECO:0000256" key="8">
    <source>
        <dbReference type="ARBA" id="ARBA00022989"/>
    </source>
</evidence>